<organism evidence="2 3">
    <name type="scientific">Virgisporangium aurantiacum</name>
    <dbReference type="NCBI Taxonomy" id="175570"/>
    <lineage>
        <taxon>Bacteria</taxon>
        <taxon>Bacillati</taxon>
        <taxon>Actinomycetota</taxon>
        <taxon>Actinomycetes</taxon>
        <taxon>Micromonosporales</taxon>
        <taxon>Micromonosporaceae</taxon>
        <taxon>Virgisporangium</taxon>
    </lineage>
</organism>
<feature type="chain" id="PRO_5035294415" description="Secreted protein" evidence="1">
    <location>
        <begin position="28"/>
        <end position="94"/>
    </location>
</feature>
<evidence type="ECO:0000313" key="3">
    <source>
        <dbReference type="Proteomes" id="UP000612585"/>
    </source>
</evidence>
<dbReference type="AlphaFoldDB" id="A0A8J3YY30"/>
<evidence type="ECO:0008006" key="4">
    <source>
        <dbReference type="Google" id="ProtNLM"/>
    </source>
</evidence>
<proteinExistence type="predicted"/>
<keyword evidence="1" id="KW-0732">Signal</keyword>
<feature type="signal peptide" evidence="1">
    <location>
        <begin position="1"/>
        <end position="27"/>
    </location>
</feature>
<protein>
    <recommendedName>
        <fullName evidence="4">Secreted protein</fullName>
    </recommendedName>
</protein>
<gene>
    <name evidence="2" type="ORF">Vau01_016400</name>
</gene>
<keyword evidence="3" id="KW-1185">Reference proteome</keyword>
<evidence type="ECO:0000313" key="2">
    <source>
        <dbReference type="EMBL" id="GIJ54124.1"/>
    </source>
</evidence>
<reference evidence="2" key="1">
    <citation type="submission" date="2021-01" db="EMBL/GenBank/DDBJ databases">
        <title>Whole genome shotgun sequence of Virgisporangium aurantiacum NBRC 16421.</title>
        <authorList>
            <person name="Komaki H."/>
            <person name="Tamura T."/>
        </authorList>
    </citation>
    <scope>NUCLEOTIDE SEQUENCE</scope>
    <source>
        <strain evidence="2">NBRC 16421</strain>
    </source>
</reference>
<evidence type="ECO:0000256" key="1">
    <source>
        <dbReference type="SAM" id="SignalP"/>
    </source>
</evidence>
<dbReference type="Proteomes" id="UP000612585">
    <property type="component" value="Unassembled WGS sequence"/>
</dbReference>
<sequence length="94" mass="10565">MRLLKRLIVGSTVAVTMTLSPVGPASAANAEPFRLPAGSSIESVQVKAGPFTDGPFDNYWECYYERQVNINNGWQASPCDWNPIKMAWYFVYWS</sequence>
<accession>A0A8J3YY30</accession>
<name>A0A8J3YY30_9ACTN</name>
<dbReference type="EMBL" id="BOPG01000011">
    <property type="protein sequence ID" value="GIJ54124.1"/>
    <property type="molecule type" value="Genomic_DNA"/>
</dbReference>
<comment type="caution">
    <text evidence="2">The sequence shown here is derived from an EMBL/GenBank/DDBJ whole genome shotgun (WGS) entry which is preliminary data.</text>
</comment>
<dbReference type="RefSeq" id="WP_203988828.1">
    <property type="nucleotide sequence ID" value="NZ_BOPG01000011.1"/>
</dbReference>